<dbReference type="AlphaFoldDB" id="A0A9P0CWR2"/>
<sequence>MEDALILEFQQLKVSVLKKLEKINATINKSNLSSPSKEECRKKVSEDLIVIPKTPDNSPVQGYLKAVEAQRKIGVLNNVQARLKKIEDFAVQQEVNKNKQWLQKQKEFVNDIQQKEDHIFQALEEYDKSSLNNHAQLALYYKNLELRRQQHENEIKNREKEKQILCGYIDKIKKLQHSFRSSYEQILLNLKRCTKIEELKTMLADDFKLLNALRPNFDGIIIKCKNGKISEEDVEKASELFAQLQLLEKKICQSVVQINNKESKVEVEIVKEPPPKPDINVSKYASIANLKIYINLMEFFDKYLQNFKKLETDTSQKQFILDCKRAINIPVNSLSGVNSEHILDKYNKLYKLLKGQDVIISDKRINASSHPEGIPFCLNLLAKRFILQSDLIISSNPESAFCYATVIMSLWNEFPEFGQLMLAYFYKTCPYLVPYYVSRQVGESDEEYYSRQGYQYNNGQIETQDKFLKRMTGVMCLYAAIMVVKPKKGHTNVYNIKNGWNWLAATLKLEPQVDITATLIHTFLETVGFELEMYYGKTFQKLIRIIAEKFLPSCREKCTGGAVTRLELLMTEYYRNRKFEAPDGYLSYYYW</sequence>
<dbReference type="GO" id="GO:0005543">
    <property type="term" value="F:phospholipid binding"/>
    <property type="evidence" value="ECO:0007669"/>
    <property type="project" value="TreeGrafter"/>
</dbReference>
<dbReference type="PANTHER" id="PTHR12960:SF0">
    <property type="entry name" value="MRNA EXPORT FACTOR GLE1"/>
    <property type="match status" value="1"/>
</dbReference>
<organism evidence="15 16">
    <name type="scientific">Psylliodes chrysocephalus</name>
    <dbReference type="NCBI Taxonomy" id="3402493"/>
    <lineage>
        <taxon>Eukaryota</taxon>
        <taxon>Metazoa</taxon>
        <taxon>Ecdysozoa</taxon>
        <taxon>Arthropoda</taxon>
        <taxon>Hexapoda</taxon>
        <taxon>Insecta</taxon>
        <taxon>Pterygota</taxon>
        <taxon>Neoptera</taxon>
        <taxon>Endopterygota</taxon>
        <taxon>Coleoptera</taxon>
        <taxon>Polyphaga</taxon>
        <taxon>Cucujiformia</taxon>
        <taxon>Chrysomeloidea</taxon>
        <taxon>Chrysomelidae</taxon>
        <taxon>Galerucinae</taxon>
        <taxon>Alticini</taxon>
        <taxon>Psylliodes</taxon>
    </lineage>
</organism>
<dbReference type="Proteomes" id="UP001153636">
    <property type="component" value="Chromosome 22"/>
</dbReference>
<accession>A0A9P0CWR2</accession>
<evidence type="ECO:0000256" key="8">
    <source>
        <dbReference type="ARBA" id="ARBA00023242"/>
    </source>
</evidence>
<evidence type="ECO:0000256" key="9">
    <source>
        <dbReference type="ARBA" id="ARBA00024680"/>
    </source>
</evidence>
<evidence type="ECO:0000259" key="14">
    <source>
        <dbReference type="PROSITE" id="PS50206"/>
    </source>
</evidence>
<feature type="domain" description="Rhodanese" evidence="14">
    <location>
        <begin position="487"/>
        <end position="511"/>
    </location>
</feature>
<evidence type="ECO:0000256" key="7">
    <source>
        <dbReference type="ARBA" id="ARBA00023132"/>
    </source>
</evidence>
<protein>
    <recommendedName>
        <fullName evidence="10">mRNA export factor GLE1</fullName>
    </recommendedName>
    <alternativeName>
        <fullName evidence="12">GLE1 RNA export mediator</fullName>
    </alternativeName>
    <alternativeName>
        <fullName evidence="11">Nucleoporin GLE1</fullName>
    </alternativeName>
</protein>
<evidence type="ECO:0000256" key="1">
    <source>
        <dbReference type="ARBA" id="ARBA00004567"/>
    </source>
</evidence>
<dbReference type="EMBL" id="OV651834">
    <property type="protein sequence ID" value="CAH1107608.1"/>
    <property type="molecule type" value="Genomic_DNA"/>
</dbReference>
<evidence type="ECO:0000256" key="4">
    <source>
        <dbReference type="ARBA" id="ARBA00022816"/>
    </source>
</evidence>
<dbReference type="GO" id="GO:0005737">
    <property type="term" value="C:cytoplasm"/>
    <property type="evidence" value="ECO:0007669"/>
    <property type="project" value="TreeGrafter"/>
</dbReference>
<evidence type="ECO:0000256" key="12">
    <source>
        <dbReference type="ARBA" id="ARBA00030897"/>
    </source>
</evidence>
<dbReference type="GO" id="GO:0016973">
    <property type="term" value="P:poly(A)+ mRNA export from nucleus"/>
    <property type="evidence" value="ECO:0007669"/>
    <property type="project" value="InterPro"/>
</dbReference>
<keyword evidence="7" id="KW-0906">Nuclear pore complex</keyword>
<evidence type="ECO:0000256" key="13">
    <source>
        <dbReference type="SAM" id="Coils"/>
    </source>
</evidence>
<dbReference type="GO" id="GO:0000822">
    <property type="term" value="F:inositol hexakisphosphate binding"/>
    <property type="evidence" value="ECO:0007669"/>
    <property type="project" value="TreeGrafter"/>
</dbReference>
<keyword evidence="16" id="KW-1185">Reference proteome</keyword>
<dbReference type="GO" id="GO:0015031">
    <property type="term" value="P:protein transport"/>
    <property type="evidence" value="ECO:0007669"/>
    <property type="project" value="UniProtKB-KW"/>
</dbReference>
<keyword evidence="5" id="KW-0653">Protein transport</keyword>
<feature type="coiled-coil region" evidence="13">
    <location>
        <begin position="134"/>
        <end position="161"/>
    </location>
</feature>
<evidence type="ECO:0000256" key="6">
    <source>
        <dbReference type="ARBA" id="ARBA00023010"/>
    </source>
</evidence>
<comment type="subcellular location">
    <subcellularLocation>
        <location evidence="1">Nucleus</location>
        <location evidence="1">Nuclear pore complex</location>
    </subcellularLocation>
</comment>
<name>A0A9P0CWR2_9CUCU</name>
<dbReference type="Pfam" id="PF07817">
    <property type="entry name" value="GLE1"/>
    <property type="match status" value="1"/>
</dbReference>
<dbReference type="PANTHER" id="PTHR12960">
    <property type="entry name" value="GLE-1-RELATED"/>
    <property type="match status" value="1"/>
</dbReference>
<keyword evidence="13" id="KW-0175">Coiled coil</keyword>
<gene>
    <name evidence="15" type="ORF">PSYICH_LOCUS8323</name>
</gene>
<comment type="function">
    <text evidence="9">Required for the export of mRNAs containing poly(A) tails from the nucleus into the cytoplasm. May be involved in the terminal step of the mRNA transport through the nuclear pore complex (NPC).</text>
</comment>
<evidence type="ECO:0000256" key="5">
    <source>
        <dbReference type="ARBA" id="ARBA00022927"/>
    </source>
</evidence>
<dbReference type="PROSITE" id="PS50206">
    <property type="entry name" value="RHODANESE_3"/>
    <property type="match status" value="1"/>
</dbReference>
<evidence type="ECO:0000256" key="10">
    <source>
        <dbReference type="ARBA" id="ARBA00026227"/>
    </source>
</evidence>
<comment type="similarity">
    <text evidence="2">Belongs to the GLE1 family.</text>
</comment>
<keyword evidence="3" id="KW-0813">Transport</keyword>
<evidence type="ECO:0000256" key="11">
    <source>
        <dbReference type="ARBA" id="ARBA00029983"/>
    </source>
</evidence>
<proteinExistence type="inferred from homology"/>
<keyword evidence="8" id="KW-0539">Nucleus</keyword>
<keyword evidence="4" id="KW-0509">mRNA transport</keyword>
<dbReference type="GO" id="GO:0031369">
    <property type="term" value="F:translation initiation factor binding"/>
    <property type="evidence" value="ECO:0007669"/>
    <property type="project" value="TreeGrafter"/>
</dbReference>
<dbReference type="InterPro" id="IPR012476">
    <property type="entry name" value="GLE1"/>
</dbReference>
<dbReference type="OrthoDB" id="420884at2759"/>
<dbReference type="GO" id="GO:0044614">
    <property type="term" value="C:nuclear pore cytoplasmic filaments"/>
    <property type="evidence" value="ECO:0007669"/>
    <property type="project" value="TreeGrafter"/>
</dbReference>
<evidence type="ECO:0000256" key="3">
    <source>
        <dbReference type="ARBA" id="ARBA00022448"/>
    </source>
</evidence>
<evidence type="ECO:0000256" key="2">
    <source>
        <dbReference type="ARBA" id="ARBA00011056"/>
    </source>
</evidence>
<dbReference type="InterPro" id="IPR001763">
    <property type="entry name" value="Rhodanese-like_dom"/>
</dbReference>
<evidence type="ECO:0000313" key="15">
    <source>
        <dbReference type="EMBL" id="CAH1107608.1"/>
    </source>
</evidence>
<dbReference type="InterPro" id="IPR038506">
    <property type="entry name" value="GLE1-like_sf"/>
</dbReference>
<reference evidence="15" key="1">
    <citation type="submission" date="2022-01" db="EMBL/GenBank/DDBJ databases">
        <authorList>
            <person name="King R."/>
        </authorList>
    </citation>
    <scope>NUCLEOTIDE SEQUENCE</scope>
</reference>
<evidence type="ECO:0000313" key="16">
    <source>
        <dbReference type="Proteomes" id="UP001153636"/>
    </source>
</evidence>
<dbReference type="Gene3D" id="1.25.40.510">
    <property type="entry name" value="GLE1-like"/>
    <property type="match status" value="1"/>
</dbReference>
<keyword evidence="6" id="KW-0811">Translocation</keyword>